<evidence type="ECO:0000256" key="1">
    <source>
        <dbReference type="SAM" id="Phobius"/>
    </source>
</evidence>
<protein>
    <recommendedName>
        <fullName evidence="4">Flp pilus assembly protein CpaB</fullName>
    </recommendedName>
</protein>
<keyword evidence="3" id="KW-1185">Reference proteome</keyword>
<reference evidence="2 3" key="1">
    <citation type="submission" date="2016-12" db="EMBL/GenBank/DDBJ databases">
        <title>Izhakiella australiana sp. nov. of genus Izhakiella isolated from Australian desert.</title>
        <authorList>
            <person name="Ji M."/>
        </authorList>
    </citation>
    <scope>NUCLEOTIDE SEQUENCE [LARGE SCALE GENOMIC DNA]</scope>
    <source>
        <strain evidence="2 3">D4N98</strain>
    </source>
</reference>
<comment type="caution">
    <text evidence="2">The sequence shown here is derived from an EMBL/GenBank/DDBJ whole genome shotgun (WGS) entry which is preliminary data.</text>
</comment>
<sequence>MNQRVLFFLSITVIAVGIAGIFIQRYQHSEPQAEVMQTTGLKVITIAEATRRLHPYELLQAEDYKIRTLEVDNTKEDIRDLSSLSSLNLNGYLVRNNIAEGTAIMPALIEAPTSKTFIMHSLRGNELPYSYLVKPKEAYLLSALKVGNQVSLFIRITEIERGKKNGVSFEPDSGGAGSGNTLRKFALSPVLGGLSILDIQQDKTKEEKNYVADPDAPVGRIVLRMNQEQLADLRVVEKAGEIILFPAEGSQEKNKKKEMDEVLPQFRAIKELRGGK</sequence>
<dbReference type="STRING" id="1926881.BTJ39_03175"/>
<dbReference type="RefSeq" id="WP_078001201.1">
    <property type="nucleotide sequence ID" value="NZ_MRUL01000001.1"/>
</dbReference>
<dbReference type="Proteomes" id="UP000190667">
    <property type="component" value="Unassembled WGS sequence"/>
</dbReference>
<evidence type="ECO:0000313" key="3">
    <source>
        <dbReference type="Proteomes" id="UP000190667"/>
    </source>
</evidence>
<name>A0A1S8YTK1_9GAMM</name>
<dbReference type="AlphaFoldDB" id="A0A1S8YTK1"/>
<dbReference type="OrthoDB" id="6555501at2"/>
<keyword evidence="1" id="KW-0472">Membrane</keyword>
<keyword evidence="1" id="KW-0812">Transmembrane</keyword>
<evidence type="ECO:0000313" key="2">
    <source>
        <dbReference type="EMBL" id="OON42166.1"/>
    </source>
</evidence>
<gene>
    <name evidence="2" type="ORF">BTJ39_03175</name>
</gene>
<organism evidence="2 3">
    <name type="scientific">Izhakiella australiensis</name>
    <dbReference type="NCBI Taxonomy" id="1926881"/>
    <lineage>
        <taxon>Bacteria</taxon>
        <taxon>Pseudomonadati</taxon>
        <taxon>Pseudomonadota</taxon>
        <taxon>Gammaproteobacteria</taxon>
        <taxon>Enterobacterales</taxon>
        <taxon>Erwiniaceae</taxon>
        <taxon>Izhakiella</taxon>
    </lineage>
</organism>
<proteinExistence type="predicted"/>
<accession>A0A1S8YTK1</accession>
<feature type="transmembrane region" description="Helical" evidence="1">
    <location>
        <begin position="6"/>
        <end position="23"/>
    </location>
</feature>
<keyword evidence="1" id="KW-1133">Transmembrane helix</keyword>
<evidence type="ECO:0008006" key="4">
    <source>
        <dbReference type="Google" id="ProtNLM"/>
    </source>
</evidence>
<dbReference type="EMBL" id="MRUL01000001">
    <property type="protein sequence ID" value="OON42166.1"/>
    <property type="molecule type" value="Genomic_DNA"/>
</dbReference>